<feature type="compositionally biased region" description="Basic and acidic residues" evidence="1">
    <location>
        <begin position="243"/>
        <end position="254"/>
    </location>
</feature>
<reference evidence="3 4" key="1">
    <citation type="submission" date="2016-10" db="EMBL/GenBank/DDBJ databases">
        <title>The Draft Genome Sequence of Actinokineospora bangkokensis 44EHWT reveals the biosynthetic pathway of antifungal compounds Thailandins with unusual extender unit butylmalonyl-CoA.</title>
        <authorList>
            <person name="Greule A."/>
            <person name="Intra B."/>
            <person name="Flemming S."/>
            <person name="Rommel M.G."/>
            <person name="Panbangred W."/>
            <person name="Bechthold A."/>
        </authorList>
    </citation>
    <scope>NUCLEOTIDE SEQUENCE [LARGE SCALE GENOMIC DNA]</scope>
    <source>
        <strain evidence="3 4">44EHW</strain>
    </source>
</reference>
<dbReference type="EMBL" id="MKQR01000002">
    <property type="protein sequence ID" value="OLR95463.1"/>
    <property type="molecule type" value="Genomic_DNA"/>
</dbReference>
<keyword evidence="4" id="KW-1185">Reference proteome</keyword>
<dbReference type="STRING" id="1193682.BJP25_06890"/>
<dbReference type="CDD" id="cd01832">
    <property type="entry name" value="SGNH_hydrolase_like_1"/>
    <property type="match status" value="1"/>
</dbReference>
<dbReference type="AlphaFoldDB" id="A0A1Q9LTX7"/>
<organism evidence="3 4">
    <name type="scientific">Actinokineospora bangkokensis</name>
    <dbReference type="NCBI Taxonomy" id="1193682"/>
    <lineage>
        <taxon>Bacteria</taxon>
        <taxon>Bacillati</taxon>
        <taxon>Actinomycetota</taxon>
        <taxon>Actinomycetes</taxon>
        <taxon>Pseudonocardiales</taxon>
        <taxon>Pseudonocardiaceae</taxon>
        <taxon>Actinokineospora</taxon>
    </lineage>
</organism>
<dbReference type="InterPro" id="IPR013830">
    <property type="entry name" value="SGNH_hydro"/>
</dbReference>
<dbReference type="RefSeq" id="WP_075972904.1">
    <property type="nucleotide sequence ID" value="NZ_MKQR01000002.1"/>
</dbReference>
<evidence type="ECO:0000313" key="4">
    <source>
        <dbReference type="Proteomes" id="UP000186040"/>
    </source>
</evidence>
<dbReference type="Pfam" id="PF13472">
    <property type="entry name" value="Lipase_GDSL_2"/>
    <property type="match status" value="1"/>
</dbReference>
<dbReference type="PANTHER" id="PTHR43784:SF2">
    <property type="entry name" value="GDSL-LIKE LIPASE_ACYLHYDROLASE, PUTATIVE (AFU_ORTHOLOGUE AFUA_2G00820)-RELATED"/>
    <property type="match status" value="1"/>
</dbReference>
<feature type="region of interest" description="Disordered" evidence="1">
    <location>
        <begin position="231"/>
        <end position="254"/>
    </location>
</feature>
<dbReference type="PANTHER" id="PTHR43784">
    <property type="entry name" value="GDSL-LIKE LIPASE/ACYLHYDROLASE, PUTATIVE (AFU_ORTHOLOGUE AFUA_2G00820)-RELATED"/>
    <property type="match status" value="1"/>
</dbReference>
<dbReference type="OrthoDB" id="3465773at2"/>
<feature type="domain" description="SGNH hydrolase-type esterase" evidence="2">
    <location>
        <begin position="9"/>
        <end position="182"/>
    </location>
</feature>
<evidence type="ECO:0000259" key="2">
    <source>
        <dbReference type="Pfam" id="PF13472"/>
    </source>
</evidence>
<dbReference type="InterPro" id="IPR053140">
    <property type="entry name" value="GDSL_Rv0518-like"/>
</dbReference>
<name>A0A1Q9LTX7_9PSEU</name>
<dbReference type="SUPFAM" id="SSF52266">
    <property type="entry name" value="SGNH hydrolase"/>
    <property type="match status" value="1"/>
</dbReference>
<evidence type="ECO:0000256" key="1">
    <source>
        <dbReference type="SAM" id="MobiDB-lite"/>
    </source>
</evidence>
<gene>
    <name evidence="3" type="ORF">BJP25_06890</name>
</gene>
<sequence>MNTHTSLVALGDSFTEGMSDDLPDGTCRGWADLVAARLAALTPGFRYANLAVRGKLVRQIADEQLAPAQAMGADLACFAGGMNDVMRPGCDLDAVTGQVTRIADGLAASCGRLVLIRVIDPSRRMRGGARLLPRVHRLLATVDALADKHDAVVVDLFSSRVFDAPELWAEDRIHLNAEGHRRVAEAVLRALGLPPEFDWDEPVPPSPAQPLRERVAADLRWARKHLGPWIGRRVTGRSSGDGRSPKRAELLPFE</sequence>
<accession>A0A1Q9LTX7</accession>
<evidence type="ECO:0000313" key="3">
    <source>
        <dbReference type="EMBL" id="OLR95463.1"/>
    </source>
</evidence>
<dbReference type="Proteomes" id="UP000186040">
    <property type="component" value="Unassembled WGS sequence"/>
</dbReference>
<dbReference type="Gene3D" id="3.40.50.1110">
    <property type="entry name" value="SGNH hydrolase"/>
    <property type="match status" value="1"/>
</dbReference>
<comment type="caution">
    <text evidence="3">The sequence shown here is derived from an EMBL/GenBank/DDBJ whole genome shotgun (WGS) entry which is preliminary data.</text>
</comment>
<protein>
    <submittedName>
        <fullName evidence="3">GDSL family lipase</fullName>
    </submittedName>
</protein>
<dbReference type="InterPro" id="IPR036514">
    <property type="entry name" value="SGNH_hydro_sf"/>
</dbReference>
<proteinExistence type="predicted"/>